<dbReference type="EMBL" id="JAPFFI010000021">
    <property type="protein sequence ID" value="KAJ6333414.1"/>
    <property type="molecule type" value="Genomic_DNA"/>
</dbReference>
<feature type="compositionally biased region" description="Basic and acidic residues" evidence="1">
    <location>
        <begin position="99"/>
        <end position="122"/>
    </location>
</feature>
<name>A0ABQ9AEQ5_9ROSI</name>
<reference evidence="2" key="1">
    <citation type="submission" date="2022-10" db="EMBL/GenBank/DDBJ databases">
        <authorList>
            <person name="Hyden B.L."/>
            <person name="Feng K."/>
            <person name="Yates T."/>
            <person name="Jawdy S."/>
            <person name="Smart L.B."/>
            <person name="Muchero W."/>
        </authorList>
    </citation>
    <scope>NUCLEOTIDE SEQUENCE</scope>
    <source>
        <tissue evidence="2">Shoot tip</tissue>
    </source>
</reference>
<comment type="caution">
    <text evidence="2">The sequence shown here is derived from an EMBL/GenBank/DDBJ whole genome shotgun (WGS) entry which is preliminary data.</text>
</comment>
<organism evidence="2 3">
    <name type="scientific">Salix suchowensis</name>
    <dbReference type="NCBI Taxonomy" id="1278906"/>
    <lineage>
        <taxon>Eukaryota</taxon>
        <taxon>Viridiplantae</taxon>
        <taxon>Streptophyta</taxon>
        <taxon>Embryophyta</taxon>
        <taxon>Tracheophyta</taxon>
        <taxon>Spermatophyta</taxon>
        <taxon>Magnoliopsida</taxon>
        <taxon>eudicotyledons</taxon>
        <taxon>Gunneridae</taxon>
        <taxon>Pentapetalae</taxon>
        <taxon>rosids</taxon>
        <taxon>fabids</taxon>
        <taxon>Malpighiales</taxon>
        <taxon>Salicaceae</taxon>
        <taxon>Saliceae</taxon>
        <taxon>Salix</taxon>
    </lineage>
</organism>
<evidence type="ECO:0000313" key="3">
    <source>
        <dbReference type="Proteomes" id="UP001141253"/>
    </source>
</evidence>
<protein>
    <submittedName>
        <fullName evidence="2">Uncharacterized protein</fullName>
    </submittedName>
</protein>
<reference evidence="2" key="2">
    <citation type="journal article" date="2023" name="Int. J. Mol. Sci.">
        <title>De Novo Assembly and Annotation of 11 Diverse Shrub Willow (Salix) Genomes Reveals Novel Gene Organization in Sex-Linked Regions.</title>
        <authorList>
            <person name="Hyden B."/>
            <person name="Feng K."/>
            <person name="Yates T.B."/>
            <person name="Jawdy S."/>
            <person name="Cereghino C."/>
            <person name="Smart L.B."/>
            <person name="Muchero W."/>
        </authorList>
    </citation>
    <scope>NUCLEOTIDE SEQUENCE</scope>
    <source>
        <tissue evidence="2">Shoot tip</tissue>
    </source>
</reference>
<evidence type="ECO:0000256" key="1">
    <source>
        <dbReference type="SAM" id="MobiDB-lite"/>
    </source>
</evidence>
<sequence length="164" mass="19232">MPCLPSKNERNETMLPALSLKSFSIYRTPSQIIFSILTHTQFDQEQEKKLELDLLDLLNPQDDYYRDESAYGLCWLRDQYKEGHSKTRWSGWNRYRHSHAESNSDGMARPEKGSESSEEDRKKSRAVAVPLQSRILQLQRASIYSSLYKNASYLLLQLLQAWLR</sequence>
<evidence type="ECO:0000313" key="2">
    <source>
        <dbReference type="EMBL" id="KAJ6333414.1"/>
    </source>
</evidence>
<keyword evidence="3" id="KW-1185">Reference proteome</keyword>
<gene>
    <name evidence="2" type="ORF">OIU77_009311</name>
</gene>
<accession>A0ABQ9AEQ5</accession>
<dbReference type="Proteomes" id="UP001141253">
    <property type="component" value="Chromosome 11"/>
</dbReference>
<proteinExistence type="predicted"/>
<feature type="region of interest" description="Disordered" evidence="1">
    <location>
        <begin position="99"/>
        <end position="125"/>
    </location>
</feature>